<dbReference type="Proteomes" id="UP000887116">
    <property type="component" value="Unassembled WGS sequence"/>
</dbReference>
<comment type="caution">
    <text evidence="1">The sequence shown here is derived from an EMBL/GenBank/DDBJ whole genome shotgun (WGS) entry which is preliminary data.</text>
</comment>
<accession>A0A8X6G5E7</accession>
<proteinExistence type="predicted"/>
<name>A0A8X6G5E7_TRICU</name>
<evidence type="ECO:0000313" key="1">
    <source>
        <dbReference type="EMBL" id="GFQ96072.1"/>
    </source>
</evidence>
<sequence length="78" mass="8535">MNAPKPGIGTTNDGNTSKAFFWSPAIASSIPGIDKILCRKLSAVLASIAWHEIKAQFKEFCLAIAKLYGALYPWCYMP</sequence>
<keyword evidence="2" id="KW-1185">Reference proteome</keyword>
<organism evidence="1 2">
    <name type="scientific">Trichonephila clavata</name>
    <name type="common">Joro spider</name>
    <name type="synonym">Nephila clavata</name>
    <dbReference type="NCBI Taxonomy" id="2740835"/>
    <lineage>
        <taxon>Eukaryota</taxon>
        <taxon>Metazoa</taxon>
        <taxon>Ecdysozoa</taxon>
        <taxon>Arthropoda</taxon>
        <taxon>Chelicerata</taxon>
        <taxon>Arachnida</taxon>
        <taxon>Araneae</taxon>
        <taxon>Araneomorphae</taxon>
        <taxon>Entelegynae</taxon>
        <taxon>Araneoidea</taxon>
        <taxon>Nephilidae</taxon>
        <taxon>Trichonephila</taxon>
    </lineage>
</organism>
<evidence type="ECO:0000313" key="2">
    <source>
        <dbReference type="Proteomes" id="UP000887116"/>
    </source>
</evidence>
<dbReference type="EMBL" id="BMAO01004643">
    <property type="protein sequence ID" value="GFQ96072.1"/>
    <property type="molecule type" value="Genomic_DNA"/>
</dbReference>
<protein>
    <submittedName>
        <fullName evidence="1">Uncharacterized protein</fullName>
    </submittedName>
</protein>
<dbReference type="OrthoDB" id="8197165at2759"/>
<reference evidence="1" key="1">
    <citation type="submission" date="2020-07" db="EMBL/GenBank/DDBJ databases">
        <title>Multicomponent nature underlies the extraordinary mechanical properties of spider dragline silk.</title>
        <authorList>
            <person name="Kono N."/>
            <person name="Nakamura H."/>
            <person name="Mori M."/>
            <person name="Yoshida Y."/>
            <person name="Ohtoshi R."/>
            <person name="Malay A.D."/>
            <person name="Moran D.A.P."/>
            <person name="Tomita M."/>
            <person name="Numata K."/>
            <person name="Arakawa K."/>
        </authorList>
    </citation>
    <scope>NUCLEOTIDE SEQUENCE</scope>
</reference>
<gene>
    <name evidence="1" type="ORF">TNCT_260061</name>
</gene>
<dbReference type="AlphaFoldDB" id="A0A8X6G5E7"/>